<comment type="caution">
    <text evidence="2">The sequence shown here is derived from an EMBL/GenBank/DDBJ whole genome shotgun (WGS) entry which is preliminary data.</text>
</comment>
<dbReference type="Pfam" id="PF08463">
    <property type="entry name" value="EcoEI_R_C"/>
    <property type="match status" value="1"/>
</dbReference>
<proteinExistence type="predicted"/>
<feature type="domain" description="EcoEI R protein C-terminal" evidence="1">
    <location>
        <begin position="1"/>
        <end position="123"/>
    </location>
</feature>
<dbReference type="AlphaFoldDB" id="A0A2U1ZXY7"/>
<dbReference type="SUPFAM" id="SSF111331">
    <property type="entry name" value="NAD kinase/diacylglycerol kinase-like"/>
    <property type="match status" value="1"/>
</dbReference>
<dbReference type="Proteomes" id="UP000245166">
    <property type="component" value="Unassembled WGS sequence"/>
</dbReference>
<accession>A0A2U1ZXY7</accession>
<evidence type="ECO:0000313" key="2">
    <source>
        <dbReference type="EMBL" id="PWD51857.1"/>
    </source>
</evidence>
<dbReference type="InterPro" id="IPR013670">
    <property type="entry name" value="EcoEI_R_C_dom"/>
</dbReference>
<name>A0A2U1ZXY7_9MICO</name>
<evidence type="ECO:0000259" key="1">
    <source>
        <dbReference type="Pfam" id="PF08463"/>
    </source>
</evidence>
<organism evidence="2 3">
    <name type="scientific">Serinibacter arcticus</name>
    <dbReference type="NCBI Taxonomy" id="1655435"/>
    <lineage>
        <taxon>Bacteria</taxon>
        <taxon>Bacillati</taxon>
        <taxon>Actinomycetota</taxon>
        <taxon>Actinomycetes</taxon>
        <taxon>Micrococcales</taxon>
        <taxon>Beutenbergiaceae</taxon>
        <taxon>Serinibacter</taxon>
    </lineage>
</organism>
<dbReference type="GO" id="GO:0003677">
    <property type="term" value="F:DNA binding"/>
    <property type="evidence" value="ECO:0007669"/>
    <property type="project" value="InterPro"/>
</dbReference>
<dbReference type="EMBL" id="PYHR01000002">
    <property type="protein sequence ID" value="PWD51857.1"/>
    <property type="molecule type" value="Genomic_DNA"/>
</dbReference>
<protein>
    <recommendedName>
        <fullName evidence="1">EcoEI R protein C-terminal domain-containing protein</fullName>
    </recommendedName>
</protein>
<dbReference type="GO" id="GO:0003824">
    <property type="term" value="F:catalytic activity"/>
    <property type="evidence" value="ECO:0007669"/>
    <property type="project" value="InterPro"/>
</dbReference>
<reference evidence="2 3" key="1">
    <citation type="submission" date="2018-03" db="EMBL/GenBank/DDBJ databases">
        <title>Genome assembly of novel Miniimonas species PCH200.</title>
        <authorList>
            <person name="Thakur V."/>
            <person name="Kumar V."/>
            <person name="Singh D."/>
        </authorList>
    </citation>
    <scope>NUCLEOTIDE SEQUENCE [LARGE SCALE GENOMIC DNA]</scope>
    <source>
        <strain evidence="2 3">PCH200</strain>
    </source>
</reference>
<dbReference type="GO" id="GO:0006304">
    <property type="term" value="P:DNA modification"/>
    <property type="evidence" value="ECO:0007669"/>
    <property type="project" value="InterPro"/>
</dbReference>
<evidence type="ECO:0000313" key="3">
    <source>
        <dbReference type="Proteomes" id="UP000245166"/>
    </source>
</evidence>
<gene>
    <name evidence="2" type="ORF">C8046_15595</name>
</gene>
<sequence length="125" mass="13898">MWQAYEQVEAGRVRHNDRARLTDLVSLLRFTFGFDGELVPYAERVRERFAGWLLQQDQAGVVFGESQRWWLDRIAEVVAASAGVSADDLESAPFTERGGIDGAVQALGADRAAALLDEMNRELTA</sequence>
<keyword evidence="3" id="KW-1185">Reference proteome</keyword>
<dbReference type="InterPro" id="IPR016064">
    <property type="entry name" value="NAD/diacylglycerol_kinase_sf"/>
</dbReference>